<organism evidence="3 4">
    <name type="scientific">Paragonimus skrjabini miyazakii</name>
    <dbReference type="NCBI Taxonomy" id="59628"/>
    <lineage>
        <taxon>Eukaryota</taxon>
        <taxon>Metazoa</taxon>
        <taxon>Spiralia</taxon>
        <taxon>Lophotrochozoa</taxon>
        <taxon>Platyhelminthes</taxon>
        <taxon>Trematoda</taxon>
        <taxon>Digenea</taxon>
        <taxon>Plagiorchiida</taxon>
        <taxon>Troglotremata</taxon>
        <taxon>Troglotrematidae</taxon>
        <taxon>Paragonimus</taxon>
    </lineage>
</organism>
<evidence type="ECO:0000313" key="4">
    <source>
        <dbReference type="Proteomes" id="UP000822476"/>
    </source>
</evidence>
<dbReference type="AlphaFoldDB" id="A0A8S9YDB4"/>
<dbReference type="InterPro" id="IPR012341">
    <property type="entry name" value="6hp_glycosidase-like_sf"/>
</dbReference>
<dbReference type="PANTHER" id="PTHR11051">
    <property type="entry name" value="GLYCOSYL HYDROLASE-RELATED"/>
    <property type="match status" value="1"/>
</dbReference>
<dbReference type="GO" id="GO:0005975">
    <property type="term" value="P:carbohydrate metabolic process"/>
    <property type="evidence" value="ECO:0007669"/>
    <property type="project" value="InterPro"/>
</dbReference>
<dbReference type="PANTHER" id="PTHR11051:SF8">
    <property type="entry name" value="PROTEIN-GLUCOSYLGALACTOSYLHYDROXYLYSINE GLUCOSIDASE"/>
    <property type="match status" value="1"/>
</dbReference>
<keyword evidence="4" id="KW-1185">Reference proteome</keyword>
<sequence>MNYPASWKQFDDHFKVLSDDPSSYMCCSSSNEVPLNLMPYLGNGFIGTQPKSPWIFMDGLYNGEATGSHRARIPSPFTWLLRTPLCIDEGGLYECQRKQEFWMHFGMGLFTQRFTSVNNEVSMTTFVSRQRPSLLVRIIEARFFTRDSLQPEPILLQPDLEVQFESPDCVIDILESVDPKHLLISGQCFTSESHEFQREPSSFYMHTDVVPEELAKGFYLSPTTPRRIFLSTLSRTSMNDATVQYESALSVAQQLPNQLLVEQADSWRRVWEEGRIQLCCSDTACQLPGIVLAAQYSLLTCLPDPRHTLQPPFPTQPACSFYGLCPTGLSRGAEEDDYMGHVFWDMELWMLPWANLFHPQSCRLALDYRYAMLPAAEHRAVAENLEGARFPWESAFTGIETTPWQLAADNQIHVNGAVSFAVQQWLSAHAASGFHPEDTTALSQSNPMAHVEEITRDRAINIGDPEKWYHTRGRSLLEHVARFWCSRVVYSLEKMSFELLDVMPPDEYTHCCRNSAYTNAIASISLTAPAKFARLFSAPLPLDYTKWERMAMQIWMPRDPNDQLMLEHENYVLGTCVKQADTVLLTYPLLFDQPEVWKRNMVNYYARVTDTNGPAMTWSIFCICALELKDFDRAVDFFERSLLHVRQPYWSWTETKSGSGAANFLTGIGGFLQSIVNGFAGLRIRLLAHQAVNCGCANSHHMVSALTLCPGVPTQFRPSWHSIRLHSLHFQTRRLTICMDLSRDQWTIELIEGQSVLVGQLVATGAWVFEKQLSIHSDPLQLGFQPICLVACDSIKLPDSAPQEYHICGTA</sequence>
<dbReference type="SUPFAM" id="SSF48208">
    <property type="entry name" value="Six-hairpin glycosidases"/>
    <property type="match status" value="1"/>
</dbReference>
<evidence type="ECO:0000256" key="1">
    <source>
        <dbReference type="ARBA" id="ARBA00006768"/>
    </source>
</evidence>
<dbReference type="InterPro" id="IPR005195">
    <property type="entry name" value="Glyco_hydro_65_M"/>
</dbReference>
<dbReference type="InterPro" id="IPR008928">
    <property type="entry name" value="6-hairpin_glycosidase_sf"/>
</dbReference>
<dbReference type="GO" id="GO:0004553">
    <property type="term" value="F:hydrolase activity, hydrolyzing O-glycosyl compounds"/>
    <property type="evidence" value="ECO:0007669"/>
    <property type="project" value="TreeGrafter"/>
</dbReference>
<gene>
    <name evidence="3" type="ORF">EG68_08422</name>
</gene>
<feature type="domain" description="Glycoside hydrolase family 65 central catalytic" evidence="2">
    <location>
        <begin position="330"/>
        <end position="429"/>
    </location>
</feature>
<evidence type="ECO:0000313" key="3">
    <source>
        <dbReference type="EMBL" id="KAF7232367.1"/>
    </source>
</evidence>
<dbReference type="OrthoDB" id="200349at2759"/>
<dbReference type="Proteomes" id="UP000822476">
    <property type="component" value="Unassembled WGS sequence"/>
</dbReference>
<feature type="domain" description="Glycoside hydrolase family 65 central catalytic" evidence="2">
    <location>
        <begin position="464"/>
        <end position="572"/>
    </location>
</feature>
<dbReference type="Gene3D" id="1.50.10.10">
    <property type="match status" value="1"/>
</dbReference>
<accession>A0A8S9YDB4</accession>
<evidence type="ECO:0000259" key="2">
    <source>
        <dbReference type="Pfam" id="PF03632"/>
    </source>
</evidence>
<dbReference type="Pfam" id="PF03632">
    <property type="entry name" value="Glyco_hydro_65m"/>
    <property type="match status" value="2"/>
</dbReference>
<reference evidence="3" key="1">
    <citation type="submission" date="2019-07" db="EMBL/GenBank/DDBJ databases">
        <title>Annotation for the trematode Paragonimus miyazaki's.</title>
        <authorList>
            <person name="Choi Y.-J."/>
        </authorList>
    </citation>
    <scope>NUCLEOTIDE SEQUENCE</scope>
    <source>
        <strain evidence="3">Japan</strain>
    </source>
</reference>
<protein>
    <recommendedName>
        <fullName evidence="2">Glycoside hydrolase family 65 central catalytic domain-containing protein</fullName>
    </recommendedName>
</protein>
<dbReference type="EMBL" id="JTDE01021862">
    <property type="protein sequence ID" value="KAF7232367.1"/>
    <property type="molecule type" value="Genomic_DNA"/>
</dbReference>
<comment type="caution">
    <text evidence="3">The sequence shown here is derived from an EMBL/GenBank/DDBJ whole genome shotgun (WGS) entry which is preliminary data.</text>
</comment>
<name>A0A8S9YDB4_9TREM</name>
<comment type="similarity">
    <text evidence="1">Belongs to the glycosyl hydrolase 65 family.</text>
</comment>
<proteinExistence type="inferred from homology"/>